<keyword evidence="3" id="KW-1185">Reference proteome</keyword>
<feature type="compositionally biased region" description="Low complexity" evidence="1">
    <location>
        <begin position="97"/>
        <end position="107"/>
    </location>
</feature>
<organism evidence="2 3">
    <name type="scientific">Stachybotrys chlorohalonatus (strain IBT 40285)</name>
    <dbReference type="NCBI Taxonomy" id="1283841"/>
    <lineage>
        <taxon>Eukaryota</taxon>
        <taxon>Fungi</taxon>
        <taxon>Dikarya</taxon>
        <taxon>Ascomycota</taxon>
        <taxon>Pezizomycotina</taxon>
        <taxon>Sordariomycetes</taxon>
        <taxon>Hypocreomycetidae</taxon>
        <taxon>Hypocreales</taxon>
        <taxon>Stachybotryaceae</taxon>
        <taxon>Stachybotrys</taxon>
    </lineage>
</organism>
<dbReference type="AlphaFoldDB" id="A0A084QZG9"/>
<reference evidence="2 3" key="1">
    <citation type="journal article" date="2014" name="BMC Genomics">
        <title>Comparative genome sequencing reveals chemotype-specific gene clusters in the toxigenic black mold Stachybotrys.</title>
        <authorList>
            <person name="Semeiks J."/>
            <person name="Borek D."/>
            <person name="Otwinowski Z."/>
            <person name="Grishin N.V."/>
        </authorList>
    </citation>
    <scope>NUCLEOTIDE SEQUENCE [LARGE SCALE GENOMIC DNA]</scope>
    <source>
        <strain evidence="2 3">IBT 40285</strain>
    </source>
</reference>
<feature type="compositionally biased region" description="Polar residues" evidence="1">
    <location>
        <begin position="108"/>
        <end position="118"/>
    </location>
</feature>
<proteinExistence type="predicted"/>
<dbReference type="EMBL" id="KL659520">
    <property type="protein sequence ID" value="KFA69354.1"/>
    <property type="molecule type" value="Genomic_DNA"/>
</dbReference>
<feature type="region of interest" description="Disordered" evidence="1">
    <location>
        <begin position="93"/>
        <end position="118"/>
    </location>
</feature>
<evidence type="ECO:0000256" key="1">
    <source>
        <dbReference type="SAM" id="MobiDB-lite"/>
    </source>
</evidence>
<name>A0A084QZG9_STAC4</name>
<gene>
    <name evidence="2" type="ORF">S40285_10716</name>
</gene>
<dbReference type="HOGENOM" id="CLU_2074667_0_0_1"/>
<protein>
    <submittedName>
        <fullName evidence="2">Uncharacterized protein</fullName>
    </submittedName>
</protein>
<dbReference type="InParanoid" id="A0A084QZG9"/>
<sequence>MRMADLIGKLVKSSQPINLDDEPASQYWSTGRPKKISGSLGSATRYEDILGNDAFQTLGGTEHVEMGSQSRLWDLGTSSVGIPQSVVIAPRSWDGPTTITTTNTNTNRSPTRVNLQGA</sequence>
<dbReference type="Proteomes" id="UP000028524">
    <property type="component" value="Unassembled WGS sequence"/>
</dbReference>
<accession>A0A084QZG9</accession>
<evidence type="ECO:0000313" key="3">
    <source>
        <dbReference type="Proteomes" id="UP000028524"/>
    </source>
</evidence>
<evidence type="ECO:0000313" key="2">
    <source>
        <dbReference type="EMBL" id="KFA69354.1"/>
    </source>
</evidence>